<feature type="domain" description="GGDEF" evidence="4">
    <location>
        <begin position="602"/>
        <end position="735"/>
    </location>
</feature>
<evidence type="ECO:0000259" key="4">
    <source>
        <dbReference type="PROSITE" id="PS50887"/>
    </source>
</evidence>
<dbReference type="SUPFAM" id="SSF141868">
    <property type="entry name" value="EAL domain-like"/>
    <property type="match status" value="1"/>
</dbReference>
<dbReference type="CDD" id="cd01948">
    <property type="entry name" value="EAL"/>
    <property type="match status" value="1"/>
</dbReference>
<dbReference type="PROSITE" id="PS50112">
    <property type="entry name" value="PAS"/>
    <property type="match status" value="2"/>
</dbReference>
<evidence type="ECO:0000259" key="2">
    <source>
        <dbReference type="PROSITE" id="PS50113"/>
    </source>
</evidence>
<dbReference type="Pfam" id="PF08447">
    <property type="entry name" value="PAS_3"/>
    <property type="match status" value="1"/>
</dbReference>
<dbReference type="SUPFAM" id="SSF55785">
    <property type="entry name" value="PYP-like sensor domain (PAS domain)"/>
    <property type="match status" value="4"/>
</dbReference>
<dbReference type="InterPro" id="IPR013767">
    <property type="entry name" value="PAS_fold"/>
</dbReference>
<dbReference type="SMART" id="SM00052">
    <property type="entry name" value="EAL"/>
    <property type="match status" value="1"/>
</dbReference>
<accession>A0ABV7TXL9</accession>
<dbReference type="Pfam" id="PF08448">
    <property type="entry name" value="PAS_4"/>
    <property type="match status" value="1"/>
</dbReference>
<dbReference type="InterPro" id="IPR029787">
    <property type="entry name" value="Nucleotide_cyclase"/>
</dbReference>
<dbReference type="SMART" id="SM00091">
    <property type="entry name" value="PAS"/>
    <property type="match status" value="4"/>
</dbReference>
<comment type="caution">
    <text evidence="5">The sequence shown here is derived from an EMBL/GenBank/DDBJ whole genome shotgun (WGS) entry which is preliminary data.</text>
</comment>
<dbReference type="CDD" id="cd01949">
    <property type="entry name" value="GGDEF"/>
    <property type="match status" value="1"/>
</dbReference>
<dbReference type="InterPro" id="IPR013655">
    <property type="entry name" value="PAS_fold_3"/>
</dbReference>
<dbReference type="Gene3D" id="3.30.450.20">
    <property type="entry name" value="PAS domain"/>
    <property type="match status" value="4"/>
</dbReference>
<proteinExistence type="predicted"/>
<dbReference type="PANTHER" id="PTHR44757:SF2">
    <property type="entry name" value="BIOFILM ARCHITECTURE MAINTENANCE PROTEIN MBAA"/>
    <property type="match status" value="1"/>
</dbReference>
<dbReference type="NCBIfam" id="TIGR00254">
    <property type="entry name" value="GGDEF"/>
    <property type="match status" value="1"/>
</dbReference>
<feature type="domain" description="PAC" evidence="2">
    <location>
        <begin position="262"/>
        <end position="315"/>
    </location>
</feature>
<feature type="domain" description="EAL" evidence="3">
    <location>
        <begin position="744"/>
        <end position="998"/>
    </location>
</feature>
<feature type="domain" description="PAC" evidence="2">
    <location>
        <begin position="135"/>
        <end position="186"/>
    </location>
</feature>
<dbReference type="EMBL" id="JBHRYH010000045">
    <property type="protein sequence ID" value="MFC3627544.1"/>
    <property type="molecule type" value="Genomic_DNA"/>
</dbReference>
<gene>
    <name evidence="5" type="ORF">ACFOKJ_15600</name>
</gene>
<dbReference type="InterPro" id="IPR001633">
    <property type="entry name" value="EAL_dom"/>
</dbReference>
<dbReference type="Pfam" id="PF00989">
    <property type="entry name" value="PAS"/>
    <property type="match status" value="1"/>
</dbReference>
<dbReference type="Pfam" id="PF13426">
    <property type="entry name" value="PAS_9"/>
    <property type="match status" value="1"/>
</dbReference>
<dbReference type="NCBIfam" id="TIGR00229">
    <property type="entry name" value="sensory_box"/>
    <property type="match status" value="4"/>
</dbReference>
<dbReference type="SUPFAM" id="SSF55073">
    <property type="entry name" value="Nucleotide cyclase"/>
    <property type="match status" value="1"/>
</dbReference>
<dbReference type="InterPro" id="IPR035919">
    <property type="entry name" value="EAL_sf"/>
</dbReference>
<evidence type="ECO:0000259" key="3">
    <source>
        <dbReference type="PROSITE" id="PS50883"/>
    </source>
</evidence>
<feature type="domain" description="PAS" evidence="1">
    <location>
        <begin position="61"/>
        <end position="124"/>
    </location>
</feature>
<dbReference type="SMART" id="SM00267">
    <property type="entry name" value="GGDEF"/>
    <property type="match status" value="1"/>
</dbReference>
<dbReference type="CDD" id="cd00130">
    <property type="entry name" value="PAS"/>
    <property type="match status" value="4"/>
</dbReference>
<dbReference type="Gene3D" id="3.30.70.270">
    <property type="match status" value="1"/>
</dbReference>
<dbReference type="Gene3D" id="3.20.20.450">
    <property type="entry name" value="EAL domain"/>
    <property type="match status" value="1"/>
</dbReference>
<dbReference type="PROSITE" id="PS50883">
    <property type="entry name" value="EAL"/>
    <property type="match status" value="1"/>
</dbReference>
<protein>
    <submittedName>
        <fullName evidence="5">EAL domain-containing protein</fullName>
    </submittedName>
</protein>
<dbReference type="InterPro" id="IPR035965">
    <property type="entry name" value="PAS-like_dom_sf"/>
</dbReference>
<dbReference type="InterPro" id="IPR052155">
    <property type="entry name" value="Biofilm_reg_signaling"/>
</dbReference>
<keyword evidence="6" id="KW-1185">Reference proteome</keyword>
<dbReference type="Pfam" id="PF00990">
    <property type="entry name" value="GGDEF"/>
    <property type="match status" value="1"/>
</dbReference>
<dbReference type="InterPro" id="IPR000014">
    <property type="entry name" value="PAS"/>
</dbReference>
<name>A0ABV7TXL9_9NEIS</name>
<sequence>MPAAASQGKGLGLKTLFWKSAIGIDKWQLPVRIPMLEMLSANTRAAAATMPDADILFPIADASWLHRLLQHLPDPVWLKDQHGVYQYCNQAFANMFGWGAADIIGKRDADLVDHDLADFFRARDLLAMHHGRALVNDEWITFAHDGHRRLLQVIKTPLYSGRQLVGVLGIGRDITDLHSVQQQLAERERTLRYVMQATGEGVWDWDIASGILQHNCRWSEITGIAIGREAHPLDEFVGRVHAQDLPAVQSLLDSCQRGEAPYYSEYRICRDDGRTVWVMDRGDVVERNPHGLPKRMVGSLSDITIRKQAEQALRASEARFRAIFENVDALAIQGYAPDGTVLYWNHAASLLYGYSPQEALGRSLYELIIPPPARELVRQDVRWMFEHQQGVPAAHLRLLHKDGHLVDVHSSHTVVNTGDQLMLFCLDIDMSAQLRAESALQESEQRYRALFAASADAILVLHGDVVVDINPVAARLFGCEVSQLLQRTPCELSPPLQPDGHDSQALASHYLQKTLEQGLWQCEWRFMRPDGSQFDAELQLTVVELGAERHILATCRDITQKKKDAALIWQQANFDQLTGLPNRYMLQNRLAQEVAHCQRDGDQLALLLLDLDHFKEVNDTLGHRAGDQLLQLAAHRLQACVRHVDSVARLGGDEFTVIISRLDHAQQAGELAERILQELGAPYQLGDDVVYVSTSIGITIFPDDCQELDALLKNADQAMYAAKAQGRNRSCFFTPSMQLAAQARVRLGKDLRQALAEQQFEVYYQPVLALDGGHISGAEALLRWQHPERGWISPAEFIPLAEDSGLIVALGDWVCQQVCQQLQHWRQLRPQLRISVNVSPIQFFADDGRLQHWPALLARHGLPGDSLVLEITERLLLDNREQVSTQLAALRAFGIRVSLDDFGTGYSSLSYLKKFAIDYLKIDQSFVRHLEADDSDRALCEAIIVMAHRLGMCVVAEGIEQPAHLQWLQAAGCDFGQGYLFAAAIPAAQFEQLLLAEDTMPRHG</sequence>
<dbReference type="InterPro" id="IPR013656">
    <property type="entry name" value="PAS_4"/>
</dbReference>
<evidence type="ECO:0000259" key="1">
    <source>
        <dbReference type="PROSITE" id="PS50112"/>
    </source>
</evidence>
<feature type="domain" description="PAS" evidence="1">
    <location>
        <begin position="316"/>
        <end position="388"/>
    </location>
</feature>
<reference evidence="6" key="1">
    <citation type="journal article" date="2019" name="Int. J. Syst. Evol. Microbiol.">
        <title>The Global Catalogue of Microorganisms (GCM) 10K type strain sequencing project: providing services to taxonomists for standard genome sequencing and annotation.</title>
        <authorList>
            <consortium name="The Broad Institute Genomics Platform"/>
            <consortium name="The Broad Institute Genome Sequencing Center for Infectious Disease"/>
            <person name="Wu L."/>
            <person name="Ma J."/>
        </authorList>
    </citation>
    <scope>NUCLEOTIDE SEQUENCE [LARGE SCALE GENOMIC DNA]</scope>
    <source>
        <strain evidence="6">KCTC 42195</strain>
    </source>
</reference>
<dbReference type="PROSITE" id="PS50887">
    <property type="entry name" value="GGDEF"/>
    <property type="match status" value="1"/>
</dbReference>
<dbReference type="InterPro" id="IPR000160">
    <property type="entry name" value="GGDEF_dom"/>
</dbReference>
<evidence type="ECO:0000313" key="5">
    <source>
        <dbReference type="EMBL" id="MFC3627544.1"/>
    </source>
</evidence>
<dbReference type="InterPro" id="IPR000700">
    <property type="entry name" value="PAS-assoc_C"/>
</dbReference>
<dbReference type="Pfam" id="PF00563">
    <property type="entry name" value="EAL"/>
    <property type="match status" value="1"/>
</dbReference>
<dbReference type="InterPro" id="IPR043128">
    <property type="entry name" value="Rev_trsase/Diguanyl_cyclase"/>
</dbReference>
<dbReference type="RefSeq" id="WP_390281286.1">
    <property type="nucleotide sequence ID" value="NZ_JBHRYH010000045.1"/>
</dbReference>
<dbReference type="PROSITE" id="PS50113">
    <property type="entry name" value="PAC"/>
    <property type="match status" value="2"/>
</dbReference>
<dbReference type="Proteomes" id="UP001595636">
    <property type="component" value="Unassembled WGS sequence"/>
</dbReference>
<dbReference type="SMART" id="SM00086">
    <property type="entry name" value="PAC"/>
    <property type="match status" value="4"/>
</dbReference>
<organism evidence="5 6">
    <name type="scientific">Vogesella amnigena</name>
    <dbReference type="NCBI Taxonomy" id="1507449"/>
    <lineage>
        <taxon>Bacteria</taxon>
        <taxon>Pseudomonadati</taxon>
        <taxon>Pseudomonadota</taxon>
        <taxon>Betaproteobacteria</taxon>
        <taxon>Neisseriales</taxon>
        <taxon>Chromobacteriaceae</taxon>
        <taxon>Vogesella</taxon>
    </lineage>
</organism>
<dbReference type="InterPro" id="IPR001610">
    <property type="entry name" value="PAC"/>
</dbReference>
<evidence type="ECO:0000313" key="6">
    <source>
        <dbReference type="Proteomes" id="UP001595636"/>
    </source>
</evidence>
<dbReference type="PANTHER" id="PTHR44757">
    <property type="entry name" value="DIGUANYLATE CYCLASE DGCP"/>
    <property type="match status" value="1"/>
</dbReference>